<evidence type="ECO:0000313" key="3">
    <source>
        <dbReference type="EMBL" id="ETR65425.1"/>
    </source>
</evidence>
<proteinExistence type="predicted"/>
<sequence>MTIYEQTYGCCHPYVGAAYNNLGGLFIQTGQYEQAQSYLIHALIIARQNQHMELLWHVQDSFRELFSSQKQLKTAIFFGKQAVETIETIKSKNVHLDRSLAQSLLTSKSSVFKNLSELLVDSGRLDEAQHILNLMKIDEYEDFMKTSHHRGGHGSIQLFTAEEKKIREPSIEIFNNIAAIDRKRTQAQKELQQSDDQLRAVKKMVHSIFG</sequence>
<protein>
    <submittedName>
        <fullName evidence="3">Uncharacterized protein</fullName>
    </submittedName>
</protein>
<name>A0A1V1NS73_9BACT</name>
<dbReference type="InterPro" id="IPR011990">
    <property type="entry name" value="TPR-like_helical_dom_sf"/>
</dbReference>
<dbReference type="EMBL" id="ATBP01002834">
    <property type="protein sequence ID" value="ETR65425.1"/>
    <property type="molecule type" value="Genomic_DNA"/>
</dbReference>
<dbReference type="PROSITE" id="PS50005">
    <property type="entry name" value="TPR"/>
    <property type="match status" value="1"/>
</dbReference>
<feature type="coiled-coil region" evidence="2">
    <location>
        <begin position="177"/>
        <end position="204"/>
    </location>
</feature>
<organism evidence="3 4">
    <name type="scientific">Candidatus Magnetoglobus multicellularis str. Araruama</name>
    <dbReference type="NCBI Taxonomy" id="890399"/>
    <lineage>
        <taxon>Bacteria</taxon>
        <taxon>Pseudomonadati</taxon>
        <taxon>Thermodesulfobacteriota</taxon>
        <taxon>Desulfobacteria</taxon>
        <taxon>Desulfobacterales</taxon>
        <taxon>Desulfobacteraceae</taxon>
        <taxon>Candidatus Magnetoglobus</taxon>
    </lineage>
</organism>
<keyword evidence="2" id="KW-0175">Coiled coil</keyword>
<dbReference type="Gene3D" id="1.25.40.10">
    <property type="entry name" value="Tetratricopeptide repeat domain"/>
    <property type="match status" value="1"/>
</dbReference>
<gene>
    <name evidence="3" type="ORF">OMM_06048</name>
</gene>
<dbReference type="InterPro" id="IPR019734">
    <property type="entry name" value="TPR_rpt"/>
</dbReference>
<reference evidence="4" key="1">
    <citation type="submission" date="2012-11" db="EMBL/GenBank/DDBJ databases">
        <authorList>
            <person name="Lucero-Rivera Y.E."/>
            <person name="Tovar-Ramirez D."/>
        </authorList>
    </citation>
    <scope>NUCLEOTIDE SEQUENCE [LARGE SCALE GENOMIC DNA]</scope>
    <source>
        <strain evidence="4">Araruama</strain>
    </source>
</reference>
<feature type="repeat" description="TPR" evidence="1">
    <location>
        <begin position="16"/>
        <end position="49"/>
    </location>
</feature>
<dbReference type="SUPFAM" id="SSF48452">
    <property type="entry name" value="TPR-like"/>
    <property type="match status" value="1"/>
</dbReference>
<keyword evidence="1" id="KW-0802">TPR repeat</keyword>
<comment type="caution">
    <text evidence="3">The sequence shown here is derived from an EMBL/GenBank/DDBJ whole genome shotgun (WGS) entry which is preliminary data.</text>
</comment>
<dbReference type="Pfam" id="PF13181">
    <property type="entry name" value="TPR_8"/>
    <property type="match status" value="1"/>
</dbReference>
<dbReference type="Proteomes" id="UP000189670">
    <property type="component" value="Unassembled WGS sequence"/>
</dbReference>
<evidence type="ECO:0000313" key="4">
    <source>
        <dbReference type="Proteomes" id="UP000189670"/>
    </source>
</evidence>
<evidence type="ECO:0000256" key="2">
    <source>
        <dbReference type="SAM" id="Coils"/>
    </source>
</evidence>
<dbReference type="AlphaFoldDB" id="A0A1V1NS73"/>
<accession>A0A1V1NS73</accession>
<evidence type="ECO:0000256" key="1">
    <source>
        <dbReference type="PROSITE-ProRule" id="PRU00339"/>
    </source>
</evidence>